<gene>
    <name evidence="2" type="ORF">ACFO5K_26195</name>
</gene>
<dbReference type="RefSeq" id="WP_378568398.1">
    <property type="nucleotide sequence ID" value="NZ_JBHSDL010000038.1"/>
</dbReference>
<dbReference type="SMART" id="SM00855">
    <property type="entry name" value="PGAM"/>
    <property type="match status" value="1"/>
</dbReference>
<dbReference type="SUPFAM" id="SSF53254">
    <property type="entry name" value="Phosphoglycerate mutase-like"/>
    <property type="match status" value="1"/>
</dbReference>
<organism evidence="2 3">
    <name type="scientific">Nocardia halotolerans</name>
    <dbReference type="NCBI Taxonomy" id="1755878"/>
    <lineage>
        <taxon>Bacteria</taxon>
        <taxon>Bacillati</taxon>
        <taxon>Actinomycetota</taxon>
        <taxon>Actinomycetes</taxon>
        <taxon>Mycobacteriales</taxon>
        <taxon>Nocardiaceae</taxon>
        <taxon>Nocardia</taxon>
    </lineage>
</organism>
<evidence type="ECO:0000313" key="2">
    <source>
        <dbReference type="EMBL" id="MFC4377576.1"/>
    </source>
</evidence>
<dbReference type="EMBL" id="JBHSDL010000038">
    <property type="protein sequence ID" value="MFC4377576.1"/>
    <property type="molecule type" value="Genomic_DNA"/>
</dbReference>
<sequence>MSPSVHRATDNLAEVMPADLRGQVRDGGRDPAGPPGVWRGSHPWLRWALVQTVLRVDLIGHGLTEAVRKARFPVDEPLDESGLSAVRACAPLADAQVRTAPERRTRETAAALGFTGEQDARLRDLDAGSWRGSEMGNLAQDQLFSWLTDPEFRGHGGESVTDLVARVRFWLAETASAGRDTVAVTHPAVIRAALLVVLDAPPKSFWRIDIAPASVTRLHHRGNWTLRLGHG</sequence>
<dbReference type="InterPro" id="IPR013078">
    <property type="entry name" value="His_Pase_superF_clade-1"/>
</dbReference>
<dbReference type="CDD" id="cd07067">
    <property type="entry name" value="HP_PGM_like"/>
    <property type="match status" value="1"/>
</dbReference>
<dbReference type="Gene3D" id="3.40.50.1240">
    <property type="entry name" value="Phosphoglycerate mutase-like"/>
    <property type="match status" value="1"/>
</dbReference>
<feature type="region of interest" description="Disordered" evidence="1">
    <location>
        <begin position="1"/>
        <end position="37"/>
    </location>
</feature>
<keyword evidence="3" id="KW-1185">Reference proteome</keyword>
<proteinExistence type="predicted"/>
<comment type="caution">
    <text evidence="2">The sequence shown here is derived from an EMBL/GenBank/DDBJ whole genome shotgun (WGS) entry which is preliminary data.</text>
</comment>
<evidence type="ECO:0000313" key="3">
    <source>
        <dbReference type="Proteomes" id="UP001595844"/>
    </source>
</evidence>
<reference evidence="3" key="1">
    <citation type="journal article" date="2019" name="Int. J. Syst. Evol. Microbiol.">
        <title>The Global Catalogue of Microorganisms (GCM) 10K type strain sequencing project: providing services to taxonomists for standard genome sequencing and annotation.</title>
        <authorList>
            <consortium name="The Broad Institute Genomics Platform"/>
            <consortium name="The Broad Institute Genome Sequencing Center for Infectious Disease"/>
            <person name="Wu L."/>
            <person name="Ma J."/>
        </authorList>
    </citation>
    <scope>NUCLEOTIDE SEQUENCE [LARGE SCALE GENOMIC DNA]</scope>
    <source>
        <strain evidence="3">IBRC-M 10490</strain>
    </source>
</reference>
<name>A0ABV8VQJ6_9NOCA</name>
<dbReference type="InterPro" id="IPR029033">
    <property type="entry name" value="His_PPase_superfam"/>
</dbReference>
<dbReference type="Proteomes" id="UP001595844">
    <property type="component" value="Unassembled WGS sequence"/>
</dbReference>
<evidence type="ECO:0000256" key="1">
    <source>
        <dbReference type="SAM" id="MobiDB-lite"/>
    </source>
</evidence>
<protein>
    <submittedName>
        <fullName evidence="2">Histidine phosphatase family protein</fullName>
    </submittedName>
</protein>
<dbReference type="Pfam" id="PF00300">
    <property type="entry name" value="His_Phos_1"/>
    <property type="match status" value="1"/>
</dbReference>
<accession>A0ABV8VQJ6</accession>